<dbReference type="EMBL" id="JAHXZN010000004">
    <property type="protein sequence ID" value="MBW6531664.1"/>
    <property type="molecule type" value="Genomic_DNA"/>
</dbReference>
<dbReference type="InterPro" id="IPR009875">
    <property type="entry name" value="PilZ_domain"/>
</dbReference>
<keyword evidence="4" id="KW-1185">Reference proteome</keyword>
<evidence type="ECO:0000256" key="1">
    <source>
        <dbReference type="SAM" id="MobiDB-lite"/>
    </source>
</evidence>
<dbReference type="Pfam" id="PF07238">
    <property type="entry name" value="PilZ"/>
    <property type="match status" value="1"/>
</dbReference>
<feature type="domain" description="PilZ" evidence="2">
    <location>
        <begin position="14"/>
        <end position="93"/>
    </location>
</feature>
<dbReference type="Proteomes" id="UP000759103">
    <property type="component" value="Unassembled WGS sequence"/>
</dbReference>
<reference evidence="3 4" key="1">
    <citation type="submission" date="2021-07" db="EMBL/GenBank/DDBJ databases">
        <title>Sphingomonas sp.</title>
        <authorList>
            <person name="Feng G."/>
            <person name="Li J."/>
            <person name="Pan M."/>
        </authorList>
    </citation>
    <scope>NUCLEOTIDE SEQUENCE [LARGE SCALE GENOMIC DNA]</scope>
    <source>
        <strain evidence="3 4">RRHST34</strain>
    </source>
</reference>
<comment type="caution">
    <text evidence="3">The sequence shown here is derived from an EMBL/GenBank/DDBJ whole genome shotgun (WGS) entry which is preliminary data.</text>
</comment>
<protein>
    <submittedName>
        <fullName evidence="3">PilZ domain-containing protein</fullName>
    </submittedName>
</protein>
<dbReference type="RefSeq" id="WP_219749056.1">
    <property type="nucleotide sequence ID" value="NZ_JAHXZN010000004.1"/>
</dbReference>
<feature type="region of interest" description="Disordered" evidence="1">
    <location>
        <begin position="8"/>
        <end position="31"/>
    </location>
</feature>
<dbReference type="SUPFAM" id="SSF141371">
    <property type="entry name" value="PilZ domain-like"/>
    <property type="match status" value="1"/>
</dbReference>
<sequence length="155" mass="16339">MLLHAVMVNEDNDDRRGAERQPINQPSTLRGDRGAHDVYVADLSETGFSVTTDSRLAIGSTVTIGLAGHGRATARVVRQVPGGYGCEFAEPVSRSVVASAFRTDTVIQLTSSAPLEAPFAEPEVQKLPGAVRLGVIVGSSALLWALIARVAVALF</sequence>
<name>A0ABS7BQH1_9SPHN</name>
<evidence type="ECO:0000259" key="2">
    <source>
        <dbReference type="Pfam" id="PF07238"/>
    </source>
</evidence>
<proteinExistence type="predicted"/>
<accession>A0ABS7BQH1</accession>
<dbReference type="Gene3D" id="2.40.10.220">
    <property type="entry name" value="predicted glycosyltransferase like domains"/>
    <property type="match status" value="1"/>
</dbReference>
<evidence type="ECO:0000313" key="4">
    <source>
        <dbReference type="Proteomes" id="UP000759103"/>
    </source>
</evidence>
<evidence type="ECO:0000313" key="3">
    <source>
        <dbReference type="EMBL" id="MBW6531664.1"/>
    </source>
</evidence>
<organism evidence="3 4">
    <name type="scientific">Sphingomonas citri</name>
    <dbReference type="NCBI Taxonomy" id="2862499"/>
    <lineage>
        <taxon>Bacteria</taxon>
        <taxon>Pseudomonadati</taxon>
        <taxon>Pseudomonadota</taxon>
        <taxon>Alphaproteobacteria</taxon>
        <taxon>Sphingomonadales</taxon>
        <taxon>Sphingomonadaceae</taxon>
        <taxon>Sphingomonas</taxon>
    </lineage>
</organism>
<gene>
    <name evidence="3" type="ORF">KZ820_13045</name>
</gene>